<evidence type="ECO:0000259" key="2">
    <source>
        <dbReference type="Pfam" id="PF26494"/>
    </source>
</evidence>
<reference evidence="3 4" key="1">
    <citation type="submission" date="2017-05" db="EMBL/GenBank/DDBJ databases">
        <authorList>
            <person name="Varghese N."/>
            <person name="Submissions S."/>
        </authorList>
    </citation>
    <scope>NUCLEOTIDE SEQUENCE [LARGE SCALE GENOMIC DNA]</scope>
    <source>
        <strain evidence="3 4">DSM 19504</strain>
    </source>
</reference>
<sequence>MVPTELTVLSAFAAVVLFAWSPLLAVERLRALFAWPTRTLLANYLVIGAVVAVVQVASYFGVVLLVAGTGSVTGGEAAGIVAGVVAANLLVPGAAAVACLRLLPARDVWSPDSRSGLDGRIALAVGVGWYAVVASATFLAFALGIMFANLPT</sequence>
<feature type="transmembrane region" description="Helical" evidence="1">
    <location>
        <begin position="41"/>
        <end position="67"/>
    </location>
</feature>
<accession>A0A521EEH9</accession>
<feature type="transmembrane region" description="Helical" evidence="1">
    <location>
        <begin position="123"/>
        <end position="148"/>
    </location>
</feature>
<dbReference type="AlphaFoldDB" id="A0A521EEH9"/>
<feature type="domain" description="DUF8162" evidence="2">
    <location>
        <begin position="8"/>
        <end position="146"/>
    </location>
</feature>
<feature type="transmembrane region" description="Helical" evidence="1">
    <location>
        <begin position="79"/>
        <end position="103"/>
    </location>
</feature>
<keyword evidence="1" id="KW-1133">Transmembrane helix</keyword>
<name>A0A521EEH9_9EURY</name>
<proteinExistence type="predicted"/>
<organism evidence="3 4">
    <name type="scientific">Halorubrum cibi</name>
    <dbReference type="NCBI Taxonomy" id="413815"/>
    <lineage>
        <taxon>Archaea</taxon>
        <taxon>Methanobacteriati</taxon>
        <taxon>Methanobacteriota</taxon>
        <taxon>Stenosarchaea group</taxon>
        <taxon>Halobacteria</taxon>
        <taxon>Halobacteriales</taxon>
        <taxon>Haloferacaceae</taxon>
        <taxon>Halorubrum</taxon>
    </lineage>
</organism>
<dbReference type="Pfam" id="PF26494">
    <property type="entry name" value="DUF8162"/>
    <property type="match status" value="1"/>
</dbReference>
<keyword evidence="1" id="KW-0812">Transmembrane</keyword>
<gene>
    <name evidence="3" type="ORF">SAMN06264867_11076</name>
</gene>
<dbReference type="Proteomes" id="UP000319712">
    <property type="component" value="Unassembled WGS sequence"/>
</dbReference>
<evidence type="ECO:0000256" key="1">
    <source>
        <dbReference type="SAM" id="Phobius"/>
    </source>
</evidence>
<evidence type="ECO:0000313" key="4">
    <source>
        <dbReference type="Proteomes" id="UP000319712"/>
    </source>
</evidence>
<keyword evidence="1" id="KW-0472">Membrane</keyword>
<dbReference type="RefSeq" id="WP_142987390.1">
    <property type="nucleotide sequence ID" value="NZ_FXTD01000010.1"/>
</dbReference>
<evidence type="ECO:0000313" key="3">
    <source>
        <dbReference type="EMBL" id="SMO82324.1"/>
    </source>
</evidence>
<keyword evidence="4" id="KW-1185">Reference proteome</keyword>
<dbReference type="EMBL" id="FXTD01000010">
    <property type="protein sequence ID" value="SMO82324.1"/>
    <property type="molecule type" value="Genomic_DNA"/>
</dbReference>
<protein>
    <recommendedName>
        <fullName evidence="2">DUF8162 domain-containing protein</fullName>
    </recommendedName>
</protein>
<dbReference type="OrthoDB" id="351183at2157"/>
<dbReference type="InterPro" id="IPR058476">
    <property type="entry name" value="DUF8162"/>
</dbReference>